<organism evidence="2 3">
    <name type="scientific">Cervus elaphus hippelaphus</name>
    <name type="common">European red deer</name>
    <dbReference type="NCBI Taxonomy" id="46360"/>
    <lineage>
        <taxon>Eukaryota</taxon>
        <taxon>Metazoa</taxon>
        <taxon>Chordata</taxon>
        <taxon>Craniata</taxon>
        <taxon>Vertebrata</taxon>
        <taxon>Euteleostomi</taxon>
        <taxon>Mammalia</taxon>
        <taxon>Eutheria</taxon>
        <taxon>Laurasiatheria</taxon>
        <taxon>Artiodactyla</taxon>
        <taxon>Ruminantia</taxon>
        <taxon>Pecora</taxon>
        <taxon>Cervidae</taxon>
        <taxon>Cervinae</taxon>
        <taxon>Cervus</taxon>
    </lineage>
</organism>
<reference evidence="2 3" key="1">
    <citation type="journal article" date="2018" name="Mol. Genet. Genomics">
        <title>The red deer Cervus elaphus genome CerEla1.0: sequencing, annotating, genes, and chromosomes.</title>
        <authorList>
            <person name="Bana N.A."/>
            <person name="Nyiri A."/>
            <person name="Nagy J."/>
            <person name="Frank K."/>
            <person name="Nagy T."/>
            <person name="Steger V."/>
            <person name="Schiller M."/>
            <person name="Lakatos P."/>
            <person name="Sugar L."/>
            <person name="Horn P."/>
            <person name="Barta E."/>
            <person name="Orosz L."/>
        </authorList>
    </citation>
    <scope>NUCLEOTIDE SEQUENCE [LARGE SCALE GENOMIC DNA]</scope>
    <source>
        <strain evidence="2">Hungarian</strain>
    </source>
</reference>
<sequence length="112" mass="11620">MHDEGCATLSGHLLPTEKGFFNCSNFLALMGGVIGEGPEARGWGAGQGAGEVGALLAAAQCEGGPCRYVLMNVGEPLNEVEAEQMMKEADENGDGTLDYEGEQRMGPGTLEA</sequence>
<dbReference type="InterPro" id="IPR011992">
    <property type="entry name" value="EF-hand-dom_pair"/>
</dbReference>
<feature type="compositionally biased region" description="Acidic residues" evidence="1">
    <location>
        <begin position="91"/>
        <end position="100"/>
    </location>
</feature>
<dbReference type="Proteomes" id="UP000242450">
    <property type="component" value="Chromosome 14"/>
</dbReference>
<name>A0A212CS01_CEREH</name>
<feature type="non-terminal residue" evidence="2">
    <location>
        <position position="112"/>
    </location>
</feature>
<feature type="region of interest" description="Disordered" evidence="1">
    <location>
        <begin position="87"/>
        <end position="112"/>
    </location>
</feature>
<keyword evidence="3" id="KW-1185">Reference proteome</keyword>
<protein>
    <recommendedName>
        <fullName evidence="4">EF-hand domain-containing protein</fullName>
    </recommendedName>
</protein>
<dbReference type="AlphaFoldDB" id="A0A212CS01"/>
<evidence type="ECO:0008006" key="4">
    <source>
        <dbReference type="Google" id="ProtNLM"/>
    </source>
</evidence>
<gene>
    <name evidence="2" type="ORF">Celaphus_00011046</name>
</gene>
<accession>A0A212CS01</accession>
<dbReference type="Gene3D" id="1.10.238.10">
    <property type="entry name" value="EF-hand"/>
    <property type="match status" value="1"/>
</dbReference>
<dbReference type="SUPFAM" id="SSF47473">
    <property type="entry name" value="EF-hand"/>
    <property type="match status" value="1"/>
</dbReference>
<proteinExistence type="predicted"/>
<evidence type="ECO:0000256" key="1">
    <source>
        <dbReference type="SAM" id="MobiDB-lite"/>
    </source>
</evidence>
<evidence type="ECO:0000313" key="2">
    <source>
        <dbReference type="EMBL" id="OWK08712.1"/>
    </source>
</evidence>
<dbReference type="OrthoDB" id="26525at2759"/>
<comment type="caution">
    <text evidence="2">The sequence shown here is derived from an EMBL/GenBank/DDBJ whole genome shotgun (WGS) entry which is preliminary data.</text>
</comment>
<dbReference type="EMBL" id="MKHE01000014">
    <property type="protein sequence ID" value="OWK08712.1"/>
    <property type="molecule type" value="Genomic_DNA"/>
</dbReference>
<evidence type="ECO:0000313" key="3">
    <source>
        <dbReference type="Proteomes" id="UP000242450"/>
    </source>
</evidence>